<organism evidence="2 3">
    <name type="scientific">Spirosoma flavum</name>
    <dbReference type="NCBI Taxonomy" id="2048557"/>
    <lineage>
        <taxon>Bacteria</taxon>
        <taxon>Pseudomonadati</taxon>
        <taxon>Bacteroidota</taxon>
        <taxon>Cytophagia</taxon>
        <taxon>Cytophagales</taxon>
        <taxon>Cytophagaceae</taxon>
        <taxon>Spirosoma</taxon>
    </lineage>
</organism>
<dbReference type="InterPro" id="IPR025230">
    <property type="entry name" value="DUF4172"/>
</dbReference>
<evidence type="ECO:0000313" key="2">
    <source>
        <dbReference type="EMBL" id="MFD2937807.1"/>
    </source>
</evidence>
<dbReference type="Gene3D" id="1.10.10.10">
    <property type="entry name" value="Winged helix-like DNA-binding domain superfamily/Winged helix DNA-binding domain"/>
    <property type="match status" value="1"/>
</dbReference>
<dbReference type="Gene3D" id="1.10.3290.10">
    <property type="entry name" value="Fido-like domain"/>
    <property type="match status" value="1"/>
</dbReference>
<dbReference type="InterPro" id="IPR036597">
    <property type="entry name" value="Fido-like_dom_sf"/>
</dbReference>
<accession>A0ABW6AT54</accession>
<evidence type="ECO:0000259" key="1">
    <source>
        <dbReference type="PROSITE" id="PS51459"/>
    </source>
</evidence>
<dbReference type="PANTHER" id="PTHR13504">
    <property type="entry name" value="FIDO DOMAIN-CONTAINING PROTEIN DDB_G0283145"/>
    <property type="match status" value="1"/>
</dbReference>
<dbReference type="PANTHER" id="PTHR13504:SF33">
    <property type="entry name" value="FIC FAMILY PROTEIN"/>
    <property type="match status" value="1"/>
</dbReference>
<feature type="domain" description="Fido" evidence="1">
    <location>
        <begin position="113"/>
        <end position="266"/>
    </location>
</feature>
<reference evidence="3" key="1">
    <citation type="journal article" date="2019" name="Int. J. Syst. Evol. Microbiol.">
        <title>The Global Catalogue of Microorganisms (GCM) 10K type strain sequencing project: providing services to taxonomists for standard genome sequencing and annotation.</title>
        <authorList>
            <consortium name="The Broad Institute Genomics Platform"/>
            <consortium name="The Broad Institute Genome Sequencing Center for Infectious Disease"/>
            <person name="Wu L."/>
            <person name="Ma J."/>
        </authorList>
    </citation>
    <scope>NUCLEOTIDE SEQUENCE [LARGE SCALE GENOMIC DNA]</scope>
    <source>
        <strain evidence="3">KCTC 52490</strain>
    </source>
</reference>
<dbReference type="InterPro" id="IPR003812">
    <property type="entry name" value="Fido"/>
</dbReference>
<dbReference type="Pfam" id="PF02661">
    <property type="entry name" value="Fic"/>
    <property type="match status" value="1"/>
</dbReference>
<dbReference type="InterPro" id="IPR040198">
    <property type="entry name" value="Fido_containing"/>
</dbReference>
<proteinExistence type="predicted"/>
<comment type="caution">
    <text evidence="2">The sequence shown here is derived from an EMBL/GenBank/DDBJ whole genome shotgun (WGS) entry which is preliminary data.</text>
</comment>
<protein>
    <submittedName>
        <fullName evidence="2">Fic family protein</fullName>
    </submittedName>
</protein>
<evidence type="ECO:0000313" key="3">
    <source>
        <dbReference type="Proteomes" id="UP001597512"/>
    </source>
</evidence>
<dbReference type="RefSeq" id="WP_381508227.1">
    <property type="nucleotide sequence ID" value="NZ_JBHUOM010000044.1"/>
</dbReference>
<dbReference type="Pfam" id="PF13776">
    <property type="entry name" value="DUF4172"/>
    <property type="match status" value="1"/>
</dbReference>
<dbReference type="PROSITE" id="PS51459">
    <property type="entry name" value="FIDO"/>
    <property type="match status" value="1"/>
</dbReference>
<dbReference type="SUPFAM" id="SSF140931">
    <property type="entry name" value="Fic-like"/>
    <property type="match status" value="1"/>
</dbReference>
<gene>
    <name evidence="2" type="ORF">ACFS25_28830</name>
</gene>
<keyword evidence="3" id="KW-1185">Reference proteome</keyword>
<dbReference type="Proteomes" id="UP001597512">
    <property type="component" value="Unassembled WGS sequence"/>
</dbReference>
<sequence length="371" mass="42739">MKWIWQLQNWPQFTFDPARFAYWEREFHRNTGLIIGSLAAVTADEVNELRVTLLSNEAMDTSKIEGEFLDRDSVQSSIRRQLGLQTDGRRAGPKETGVAQMMVDLFRSYQEPLAEERLFSWHKMIMNNRIDLEVIGGYRTHADPMQIVSGRLDMPKVFYEAPPSNLVEKEMKQYIAWFNQAVDAQMPTVIHAGMAHLYFELIHPFEDGNGRIGRTISEKALAIGARQSLITSLSSTIERDKKAYYQALERANTSLDITEWLIYFSEKILEAQVYTQKMIAFIVDKARYFEKYSGPLNNRQIKVALRLFEEGLLGFKGGLSAENYIRIAKTSRATTTRDLAEMVDLGALRKEGKLRHTRYYLPVWVVAEDES</sequence>
<dbReference type="EMBL" id="JBHUOM010000044">
    <property type="protein sequence ID" value="MFD2937807.1"/>
    <property type="molecule type" value="Genomic_DNA"/>
</dbReference>
<dbReference type="InterPro" id="IPR036388">
    <property type="entry name" value="WH-like_DNA-bd_sf"/>
</dbReference>
<name>A0ABW6AT54_9BACT</name>